<dbReference type="Pfam" id="PF08883">
    <property type="entry name" value="DOPA_dioxygen"/>
    <property type="match status" value="1"/>
</dbReference>
<organism evidence="1 2">
    <name type="scientific">Enterovibrio norvegicus DSM 15893</name>
    <dbReference type="NCBI Taxonomy" id="1121869"/>
    <lineage>
        <taxon>Bacteria</taxon>
        <taxon>Pseudomonadati</taxon>
        <taxon>Pseudomonadota</taxon>
        <taxon>Gammaproteobacteria</taxon>
        <taxon>Vibrionales</taxon>
        <taxon>Vibrionaceae</taxon>
        <taxon>Enterovibrio</taxon>
    </lineage>
</organism>
<dbReference type="EMBL" id="FOWR01000022">
    <property type="protein sequence ID" value="SFP73010.1"/>
    <property type="molecule type" value="Genomic_DNA"/>
</dbReference>
<proteinExistence type="predicted"/>
<dbReference type="GeneID" id="35870469"/>
<dbReference type="AlphaFoldDB" id="A0A1I5SQH4"/>
<evidence type="ECO:0000313" key="2">
    <source>
        <dbReference type="Proteomes" id="UP000182692"/>
    </source>
</evidence>
<keyword evidence="1" id="KW-0560">Oxidoreductase</keyword>
<dbReference type="InterPro" id="IPR014980">
    <property type="entry name" value="DOPA_dioxygen"/>
</dbReference>
<keyword evidence="1" id="KW-0223">Dioxygenase</keyword>
<dbReference type="Gene3D" id="3.30.70.1240">
    <property type="entry name" value="DOPA-like domains"/>
    <property type="match status" value="1"/>
</dbReference>
<name>A0A1I5SQH4_9GAMM</name>
<accession>A0A1I5SQH4</accession>
<dbReference type="GO" id="GO:0051213">
    <property type="term" value="F:dioxygenase activity"/>
    <property type="evidence" value="ECO:0007669"/>
    <property type="project" value="UniProtKB-KW"/>
</dbReference>
<dbReference type="RefSeq" id="WP_017009199.1">
    <property type="nucleotide sequence ID" value="NZ_FOWR01000022.1"/>
</dbReference>
<sequence>MDSPKRPINNHEAYHAHVYFDESTLDTAKHLHQKIQQNFPLKLGRIHERPVGPHTMWSYQVLFFNADFDRFIPWLDEERKTLNVLVHASTGDDLADHTKHAYWLGDTVELDLRGF</sequence>
<dbReference type="InterPro" id="IPR023389">
    <property type="entry name" value="DOPA-like_sf"/>
</dbReference>
<dbReference type="STRING" id="1121869.SAMN03084138_02969"/>
<dbReference type="PIRSF" id="PIRSF028139">
    <property type="entry name" value="DOPA-diox_rel_Mll2280"/>
    <property type="match status" value="1"/>
</dbReference>
<evidence type="ECO:0000313" key="1">
    <source>
        <dbReference type="EMBL" id="SFP73010.1"/>
    </source>
</evidence>
<gene>
    <name evidence="1" type="ORF">SAMN03084138_02969</name>
</gene>
<dbReference type="Proteomes" id="UP000182692">
    <property type="component" value="Unassembled WGS sequence"/>
</dbReference>
<protein>
    <submittedName>
        <fullName evidence="1">DOPA 4,5-dioxygenase</fullName>
    </submittedName>
</protein>
<reference evidence="1 2" key="1">
    <citation type="submission" date="2016-10" db="EMBL/GenBank/DDBJ databases">
        <authorList>
            <person name="de Groot N.N."/>
        </authorList>
    </citation>
    <scope>NUCLEOTIDE SEQUENCE [LARGE SCALE GENOMIC DNA]</scope>
    <source>
        <strain evidence="1 2">DSM 15893</strain>
    </source>
</reference>
<dbReference type="SUPFAM" id="SSF143410">
    <property type="entry name" value="DOPA-like"/>
    <property type="match status" value="1"/>
</dbReference>
<dbReference type="PANTHER" id="PTHR36423">
    <property type="entry name" value="AFR070WP"/>
    <property type="match status" value="1"/>
</dbReference>
<dbReference type="OrthoDB" id="572228at2"/>
<dbReference type="PANTHER" id="PTHR36423:SF2">
    <property type="entry name" value="AFR070WP"/>
    <property type="match status" value="1"/>
</dbReference>